<sequence length="1016" mass="112595">MDPLRMTDKHTTITELKARFHLSELNVGHWNRIHFQLAPESMLEDERLTEYRFYRIEEMTDEKAAVHRLAMSNVIANMSDSRATLLYMLLSDGQGIHFYIGVASNDNGVVHDIGIKLERAFSSNLLGAKLAAVKPQDIAPITSLLSMKRLGVVTGVPSLNEEETRLGDEEFQGVERLVNGLAGESWRMVIACQPGSAEEVEQIIEQIYDLSTQLSSQMKYSVQISQNQSEQHTHSTGQNLTKTSGTSITLTNGEGDSRAKSVGVNETRGSSKGTSSSYDNKGTNHSQGTSSGTTTTSSTNKSHARGTSDSESVGSNEGTSDATTSGDGQAVTREEINKGYEELLKHLGETQISRFRQGNSKGMFKTSLFLAAKTNAVYERLSASVRSIFQGNNPTLTPLRVHRLQHGVAQLGQLLQLADAATGAQHPYSEAIYSLVSASHGRAQCSTWLNSQEISLLMGLPDKELAGLKIRKCVDFALNPPDLPESQQLTLGQVIQHGQPLAFKPLTLDKSELNKHIFITGVTGSGKTTSCMKLLLESGLPFLVIEPAKTEYRELYQKNPDVEYYCLGREDITPFRLNPFELVSSKETLTGHIDILKNALNAVFPMEAAMPMIVAEAIIQAYKRKGWDIFSNQNLLIEEPFALNSGAWPNFSDMIRELDSVIESKGMGKEFEEKYRGSLVARLTDLTKGTKSRMLNARHSIDFDALLDKRVVFELDEIKDENDKSLLMALIVTRLAETIKQRYLREPGYRHLTLIEEAHRLLAKPEPGEGGSKKLGVEMFCNLLAEVRKYGEGLIIADQIPNKLIPDVIKNTNTKIVHRLFSADDREVIGDTMSLSDEQKNFLPSLQTGQAVIYGGGWHGAVLTQIKPNANTTGQPIDERTIADRGIQQWWPQRARLFPQLAAQTHFDDPQAFIVYSQQIGNLLRLITLARQLQPGASLNAQLLRIVGQLKTLNACEPDLIPAMVAWTLDNTDLLPDAVHEKMPRRLAELLKFIDIAPESLDFTVLAARVNDMTKK</sequence>
<protein>
    <recommendedName>
        <fullName evidence="2">TraG P-loop domain-containing protein</fullName>
    </recommendedName>
</protein>
<evidence type="ECO:0000256" key="1">
    <source>
        <dbReference type="SAM" id="MobiDB-lite"/>
    </source>
</evidence>
<accession>H5V6Y4</accession>
<dbReference type="EMBL" id="BAFF01000020">
    <property type="protein sequence ID" value="GAB53742.1"/>
    <property type="molecule type" value="Genomic_DNA"/>
</dbReference>
<organism evidence="3 4">
    <name type="scientific">Atlantibacter hermannii NBRC 105704</name>
    <dbReference type="NCBI Taxonomy" id="1115512"/>
    <lineage>
        <taxon>Bacteria</taxon>
        <taxon>Pseudomonadati</taxon>
        <taxon>Pseudomonadota</taxon>
        <taxon>Gammaproteobacteria</taxon>
        <taxon>Enterobacterales</taxon>
        <taxon>Enterobacteriaceae</taxon>
        <taxon>Atlantibacter</taxon>
    </lineage>
</organism>
<dbReference type="InterPro" id="IPR051162">
    <property type="entry name" value="T4SS_component"/>
</dbReference>
<dbReference type="PANTHER" id="PTHR30121">
    <property type="entry name" value="UNCHARACTERIZED PROTEIN YJGR-RELATED"/>
    <property type="match status" value="1"/>
</dbReference>
<feature type="domain" description="TraG P-loop" evidence="2">
    <location>
        <begin position="513"/>
        <end position="847"/>
    </location>
</feature>
<gene>
    <name evidence="3" type="ORF">EH105704_20_00010</name>
</gene>
<dbReference type="AlphaFoldDB" id="H5V6Y4"/>
<keyword evidence="4" id="KW-1185">Reference proteome</keyword>
<reference evidence="3 4" key="1">
    <citation type="submission" date="2012-02" db="EMBL/GenBank/DDBJ databases">
        <title>Whole genome shotgun sequence of Escherichia hermannii NBRC 105704.</title>
        <authorList>
            <person name="Yoshida I."/>
            <person name="Hosoyama A."/>
            <person name="Tsuchikane K."/>
            <person name="Katsumata H."/>
            <person name="Yamazaki S."/>
            <person name="Fujita N."/>
        </authorList>
    </citation>
    <scope>NUCLEOTIDE SEQUENCE [LARGE SCALE GENOMIC DNA]</scope>
    <source>
        <strain evidence="3 4">NBRC 105704</strain>
    </source>
</reference>
<dbReference type="eggNOG" id="COG0433">
    <property type="taxonomic scope" value="Bacteria"/>
</dbReference>
<dbReference type="PANTHER" id="PTHR30121:SF11">
    <property type="entry name" value="AAA+ ATPASE DOMAIN-CONTAINING PROTEIN"/>
    <property type="match status" value="1"/>
</dbReference>
<evidence type="ECO:0000259" key="2">
    <source>
        <dbReference type="Pfam" id="PF19044"/>
    </source>
</evidence>
<evidence type="ECO:0000313" key="3">
    <source>
        <dbReference type="EMBL" id="GAB53742.1"/>
    </source>
</evidence>
<feature type="compositionally biased region" description="Polar residues" evidence="1">
    <location>
        <begin position="267"/>
        <end position="287"/>
    </location>
</feature>
<feature type="compositionally biased region" description="Low complexity" evidence="1">
    <location>
        <begin position="288"/>
        <end position="299"/>
    </location>
</feature>
<dbReference type="Proteomes" id="UP000010297">
    <property type="component" value="Unassembled WGS sequence"/>
</dbReference>
<name>H5V6Y4_ATLHE</name>
<dbReference type="Gene3D" id="3.40.50.300">
    <property type="entry name" value="P-loop containing nucleotide triphosphate hydrolases"/>
    <property type="match status" value="2"/>
</dbReference>
<dbReference type="InterPro" id="IPR043964">
    <property type="entry name" value="P-loop_TraG"/>
</dbReference>
<feature type="region of interest" description="Disordered" evidence="1">
    <location>
        <begin position="225"/>
        <end position="331"/>
    </location>
</feature>
<dbReference type="InterPro" id="IPR027417">
    <property type="entry name" value="P-loop_NTPase"/>
</dbReference>
<dbReference type="SUPFAM" id="SSF52540">
    <property type="entry name" value="P-loop containing nucleoside triphosphate hydrolases"/>
    <property type="match status" value="1"/>
</dbReference>
<dbReference type="Pfam" id="PF19044">
    <property type="entry name" value="P-loop_TraG"/>
    <property type="match status" value="1"/>
</dbReference>
<comment type="caution">
    <text evidence="3">The sequence shown here is derived from an EMBL/GenBank/DDBJ whole genome shotgun (WGS) entry which is preliminary data.</text>
</comment>
<evidence type="ECO:0000313" key="4">
    <source>
        <dbReference type="Proteomes" id="UP000010297"/>
    </source>
</evidence>
<proteinExistence type="predicted"/>
<feature type="compositionally biased region" description="Polar residues" evidence="1">
    <location>
        <begin position="225"/>
        <end position="254"/>
    </location>
</feature>
<feature type="compositionally biased region" description="Polar residues" evidence="1">
    <location>
        <begin position="305"/>
        <end position="327"/>
    </location>
</feature>